<keyword evidence="2" id="KW-1185">Reference proteome</keyword>
<reference evidence="2" key="1">
    <citation type="journal article" date="2013" name="Nat. Genet.">
        <title>The Capsella rubella genome and the genomic consequences of rapid mating system evolution.</title>
        <authorList>
            <person name="Slotte T."/>
            <person name="Hazzouri K.M."/>
            <person name="Agren J.A."/>
            <person name="Koenig D."/>
            <person name="Maumus F."/>
            <person name="Guo Y.L."/>
            <person name="Steige K."/>
            <person name="Platts A.E."/>
            <person name="Escobar J.S."/>
            <person name="Newman L.K."/>
            <person name="Wang W."/>
            <person name="Mandakova T."/>
            <person name="Vello E."/>
            <person name="Smith L.M."/>
            <person name="Henz S.R."/>
            <person name="Steffen J."/>
            <person name="Takuno S."/>
            <person name="Brandvain Y."/>
            <person name="Coop G."/>
            <person name="Andolfatto P."/>
            <person name="Hu T.T."/>
            <person name="Blanchette M."/>
            <person name="Clark R.M."/>
            <person name="Quesneville H."/>
            <person name="Nordborg M."/>
            <person name="Gaut B.S."/>
            <person name="Lysak M.A."/>
            <person name="Jenkins J."/>
            <person name="Grimwood J."/>
            <person name="Chapman J."/>
            <person name="Prochnik S."/>
            <person name="Shu S."/>
            <person name="Rokhsar D."/>
            <person name="Schmutz J."/>
            <person name="Weigel D."/>
            <person name="Wright S.I."/>
        </authorList>
    </citation>
    <scope>NUCLEOTIDE SEQUENCE [LARGE SCALE GENOMIC DNA]</scope>
    <source>
        <strain evidence="2">cv. Monte Gargano</strain>
    </source>
</reference>
<accession>R0IJP0</accession>
<gene>
    <name evidence="1" type="ORF">CARUB_v10010810mg</name>
</gene>
<organism evidence="1 2">
    <name type="scientific">Capsella rubella</name>
    <dbReference type="NCBI Taxonomy" id="81985"/>
    <lineage>
        <taxon>Eukaryota</taxon>
        <taxon>Viridiplantae</taxon>
        <taxon>Streptophyta</taxon>
        <taxon>Embryophyta</taxon>
        <taxon>Tracheophyta</taxon>
        <taxon>Spermatophyta</taxon>
        <taxon>Magnoliopsida</taxon>
        <taxon>eudicotyledons</taxon>
        <taxon>Gunneridae</taxon>
        <taxon>Pentapetalae</taxon>
        <taxon>rosids</taxon>
        <taxon>malvids</taxon>
        <taxon>Brassicales</taxon>
        <taxon>Brassicaceae</taxon>
        <taxon>Camelineae</taxon>
        <taxon>Capsella</taxon>
    </lineage>
</organism>
<dbReference type="Proteomes" id="UP000029121">
    <property type="component" value="Unassembled WGS sequence"/>
</dbReference>
<evidence type="ECO:0000313" key="2">
    <source>
        <dbReference type="Proteomes" id="UP000029121"/>
    </source>
</evidence>
<protein>
    <submittedName>
        <fullName evidence="1">Uncharacterized protein</fullName>
    </submittedName>
</protein>
<sequence>MVESIKKAHTLDQENGALFFLFRKKIDSHDAIVGMKSSMMITQKGSSSTFTSTTSSSSSLKYELMTTSVETMS</sequence>
<name>R0IJP0_9BRAS</name>
<dbReference type="EMBL" id="KB870805">
    <property type="protein sequence ID" value="EOA38715.1"/>
    <property type="molecule type" value="Genomic_DNA"/>
</dbReference>
<proteinExistence type="predicted"/>
<evidence type="ECO:0000313" key="1">
    <source>
        <dbReference type="EMBL" id="EOA38715.1"/>
    </source>
</evidence>
<dbReference type="AlphaFoldDB" id="R0IJP0"/>